<feature type="non-terminal residue" evidence="1">
    <location>
        <position position="1"/>
    </location>
</feature>
<organism evidence="1 2">
    <name type="scientific">Guyanagaster necrorhizus</name>
    <dbReference type="NCBI Taxonomy" id="856835"/>
    <lineage>
        <taxon>Eukaryota</taxon>
        <taxon>Fungi</taxon>
        <taxon>Dikarya</taxon>
        <taxon>Basidiomycota</taxon>
        <taxon>Agaricomycotina</taxon>
        <taxon>Agaricomycetes</taxon>
        <taxon>Agaricomycetidae</taxon>
        <taxon>Agaricales</taxon>
        <taxon>Marasmiineae</taxon>
        <taxon>Physalacriaceae</taxon>
        <taxon>Guyanagaster</taxon>
    </lineage>
</organism>
<protein>
    <submittedName>
        <fullName evidence="1">Uncharacterized protein</fullName>
    </submittedName>
</protein>
<sequence length="72" mass="8232">LKAFHSAITEILTTTKLILLMTHAVFWDLQDGVKRIIATPPPIMPPELKMGLLDAYCKLSGYYKYDKSPFYI</sequence>
<dbReference type="EMBL" id="MU250572">
    <property type="protein sequence ID" value="KAG7440372.1"/>
    <property type="molecule type" value="Genomic_DNA"/>
</dbReference>
<dbReference type="GeneID" id="66106102"/>
<accession>A0A9P7VGY0</accession>
<name>A0A9P7VGY0_9AGAR</name>
<dbReference type="RefSeq" id="XP_043033872.1">
    <property type="nucleotide sequence ID" value="XM_043183805.1"/>
</dbReference>
<gene>
    <name evidence="1" type="ORF">BT62DRAFT_910654</name>
</gene>
<comment type="caution">
    <text evidence="1">The sequence shown here is derived from an EMBL/GenBank/DDBJ whole genome shotgun (WGS) entry which is preliminary data.</text>
</comment>
<reference evidence="1" key="1">
    <citation type="submission" date="2020-11" db="EMBL/GenBank/DDBJ databases">
        <title>Adaptations for nitrogen fixation in a non-lichenized fungal sporocarp promotes dispersal by wood-feeding termites.</title>
        <authorList>
            <consortium name="DOE Joint Genome Institute"/>
            <person name="Koch R.A."/>
            <person name="Yoon G."/>
            <person name="Arayal U."/>
            <person name="Lail K."/>
            <person name="Amirebrahimi M."/>
            <person name="Labutti K."/>
            <person name="Lipzen A."/>
            <person name="Riley R."/>
            <person name="Barry K."/>
            <person name="Henrissat B."/>
            <person name="Grigoriev I.V."/>
            <person name="Herr J.R."/>
            <person name="Aime M.C."/>
        </authorList>
    </citation>
    <scope>NUCLEOTIDE SEQUENCE</scope>
    <source>
        <strain evidence="1">MCA 3950</strain>
    </source>
</reference>
<evidence type="ECO:0000313" key="2">
    <source>
        <dbReference type="Proteomes" id="UP000812287"/>
    </source>
</evidence>
<evidence type="ECO:0000313" key="1">
    <source>
        <dbReference type="EMBL" id="KAG7440372.1"/>
    </source>
</evidence>
<proteinExistence type="predicted"/>
<dbReference type="OrthoDB" id="1607513at2759"/>
<dbReference type="AlphaFoldDB" id="A0A9P7VGY0"/>
<keyword evidence="2" id="KW-1185">Reference proteome</keyword>
<dbReference type="Proteomes" id="UP000812287">
    <property type="component" value="Unassembled WGS sequence"/>
</dbReference>